<comment type="catalytic activity">
    <reaction evidence="1 5 6">
        <text>[protein]-peptidylproline (omega=180) = [protein]-peptidylproline (omega=0)</text>
        <dbReference type="Rhea" id="RHEA:16237"/>
        <dbReference type="Rhea" id="RHEA-COMP:10747"/>
        <dbReference type="Rhea" id="RHEA-COMP:10748"/>
        <dbReference type="ChEBI" id="CHEBI:83833"/>
        <dbReference type="ChEBI" id="CHEBI:83834"/>
        <dbReference type="EC" id="5.2.1.8"/>
    </reaction>
</comment>
<reference evidence="9" key="1">
    <citation type="submission" date="2023-07" db="EMBL/GenBank/DDBJ databases">
        <title>Shewanella mangrovi sp. nov., an acetaldehyde- degrading bacterium isolated from mangrove sediment.</title>
        <authorList>
            <person name="Liu Y."/>
        </authorList>
    </citation>
    <scope>NUCLEOTIDE SEQUENCE [LARGE SCALE GENOMIC DNA]</scope>
    <source>
        <strain evidence="9">C32</strain>
    </source>
</reference>
<dbReference type="NCBIfam" id="NF011676">
    <property type="entry name" value="PRK15095.1"/>
    <property type="match status" value="1"/>
</dbReference>
<keyword evidence="3 5" id="KW-0697">Rotamase</keyword>
<proteinExistence type="inferred from homology"/>
<evidence type="ECO:0000256" key="5">
    <source>
        <dbReference type="PROSITE-ProRule" id="PRU00277"/>
    </source>
</evidence>
<dbReference type="Gene3D" id="2.40.10.330">
    <property type="match status" value="1"/>
</dbReference>
<dbReference type="EMBL" id="JAKOGG010000004">
    <property type="protein sequence ID" value="MCS4556385.1"/>
    <property type="molecule type" value="Genomic_DNA"/>
</dbReference>
<sequence>MADVTRSLLCHMVIKLDDGSTAENTRNSNQPALLNIGDDSLSPAFEQALVGLQVGDKTEFTLAPKDAFGEPNPDAIYYLDRSKFPADMQLEAGVIVGFAGPGGSEIPGIVREVAGDSVTVDMNHPLAGQTLTFQLEVIEER</sequence>
<dbReference type="Proteomes" id="UP001201549">
    <property type="component" value="Unassembled WGS sequence"/>
</dbReference>
<evidence type="ECO:0000313" key="8">
    <source>
        <dbReference type="EMBL" id="MCS4556385.1"/>
    </source>
</evidence>
<organism evidence="8 9">
    <name type="scientific">Shewanella electrica</name>
    <dbReference type="NCBI Taxonomy" id="515560"/>
    <lineage>
        <taxon>Bacteria</taxon>
        <taxon>Pseudomonadati</taxon>
        <taxon>Pseudomonadota</taxon>
        <taxon>Gammaproteobacteria</taxon>
        <taxon>Alteromonadales</taxon>
        <taxon>Shewanellaceae</taxon>
        <taxon>Shewanella</taxon>
    </lineage>
</organism>
<evidence type="ECO:0000313" key="9">
    <source>
        <dbReference type="Proteomes" id="UP001201549"/>
    </source>
</evidence>
<dbReference type="InterPro" id="IPR048261">
    <property type="entry name" value="SlpA/SlyD-like_ins_sf"/>
</dbReference>
<dbReference type="InterPro" id="IPR001179">
    <property type="entry name" value="PPIase_FKBP_dom"/>
</dbReference>
<dbReference type="Pfam" id="PF00254">
    <property type="entry name" value="FKBP_C"/>
    <property type="match status" value="1"/>
</dbReference>
<feature type="domain" description="PPIase FKBP-type" evidence="7">
    <location>
        <begin position="5"/>
        <end position="90"/>
    </location>
</feature>
<dbReference type="RefSeq" id="WP_238895784.1">
    <property type="nucleotide sequence ID" value="NZ_JAKOGG010000004.1"/>
</dbReference>
<evidence type="ECO:0000256" key="3">
    <source>
        <dbReference type="ARBA" id="ARBA00023110"/>
    </source>
</evidence>
<accession>A0ABT2FJ75</accession>
<evidence type="ECO:0000256" key="1">
    <source>
        <dbReference type="ARBA" id="ARBA00000971"/>
    </source>
</evidence>
<comment type="caution">
    <text evidence="8">The sequence shown here is derived from an EMBL/GenBank/DDBJ whole genome shotgun (WGS) entry which is preliminary data.</text>
</comment>
<dbReference type="EC" id="5.2.1.8" evidence="6"/>
<evidence type="ECO:0000256" key="2">
    <source>
        <dbReference type="ARBA" id="ARBA00006577"/>
    </source>
</evidence>
<dbReference type="PANTHER" id="PTHR47861:SF4">
    <property type="entry name" value="FKBP-TYPE 16 KDA PEPTIDYL-PROLYL CIS-TRANS ISOMERASE"/>
    <property type="match status" value="1"/>
</dbReference>
<evidence type="ECO:0000259" key="7">
    <source>
        <dbReference type="PROSITE" id="PS50059"/>
    </source>
</evidence>
<keyword evidence="9" id="KW-1185">Reference proteome</keyword>
<gene>
    <name evidence="8" type="primary">fkpB</name>
    <name evidence="8" type="ORF">L9G74_08045</name>
</gene>
<comment type="similarity">
    <text evidence="2 6">Belongs to the FKBP-type PPIase family.</text>
</comment>
<protein>
    <recommendedName>
        <fullName evidence="6">Peptidyl-prolyl cis-trans isomerase</fullName>
        <ecNumber evidence="6">5.2.1.8</ecNumber>
    </recommendedName>
</protein>
<dbReference type="PROSITE" id="PS50059">
    <property type="entry name" value="FKBP_PPIASE"/>
    <property type="match status" value="1"/>
</dbReference>
<evidence type="ECO:0000256" key="4">
    <source>
        <dbReference type="ARBA" id="ARBA00023235"/>
    </source>
</evidence>
<dbReference type="PANTHER" id="PTHR47861">
    <property type="entry name" value="FKBP-TYPE PEPTIDYL-PROLYL CIS-TRANS ISOMERASE SLYD"/>
    <property type="match status" value="1"/>
</dbReference>
<keyword evidence="4 5" id="KW-0413">Isomerase</keyword>
<dbReference type="GO" id="GO:0003755">
    <property type="term" value="F:peptidyl-prolyl cis-trans isomerase activity"/>
    <property type="evidence" value="ECO:0007669"/>
    <property type="project" value="UniProtKB-EC"/>
</dbReference>
<name>A0ABT2FJ75_9GAMM</name>
<dbReference type="Gene3D" id="3.10.50.40">
    <property type="match status" value="1"/>
</dbReference>
<dbReference type="InterPro" id="IPR046357">
    <property type="entry name" value="PPIase_dom_sf"/>
</dbReference>
<dbReference type="SUPFAM" id="SSF54534">
    <property type="entry name" value="FKBP-like"/>
    <property type="match status" value="1"/>
</dbReference>
<evidence type="ECO:0000256" key="6">
    <source>
        <dbReference type="RuleBase" id="RU003915"/>
    </source>
</evidence>